<dbReference type="SUPFAM" id="SSF52402">
    <property type="entry name" value="Adenine nucleotide alpha hydrolases-like"/>
    <property type="match status" value="1"/>
</dbReference>
<evidence type="ECO:0000313" key="1">
    <source>
        <dbReference type="EMBL" id="GAI87296.1"/>
    </source>
</evidence>
<protein>
    <submittedName>
        <fullName evidence="1">Uncharacterized protein</fullName>
    </submittedName>
</protein>
<organism evidence="1">
    <name type="scientific">marine sediment metagenome</name>
    <dbReference type="NCBI Taxonomy" id="412755"/>
    <lineage>
        <taxon>unclassified sequences</taxon>
        <taxon>metagenomes</taxon>
        <taxon>ecological metagenomes</taxon>
    </lineage>
</organism>
<dbReference type="AlphaFoldDB" id="X1T7D1"/>
<dbReference type="EMBL" id="BARW01008785">
    <property type="protein sequence ID" value="GAI87296.1"/>
    <property type="molecule type" value="Genomic_DNA"/>
</dbReference>
<name>X1T7D1_9ZZZZ</name>
<dbReference type="InterPro" id="IPR052188">
    <property type="entry name" value="Ni-pincer_cofactor_biosynth"/>
</dbReference>
<sequence length="107" mass="12513">MKEAGITKNEIREFSRQLNLPTWDKPAYACLLTRIPHYTEIKEEELTRIEIAEKFLIDLGFKAVRVRSHGEIARIETDPVHFSKINDPEIKPKIIQKLKSTGYKYIT</sequence>
<reference evidence="1" key="1">
    <citation type="journal article" date="2014" name="Front. Microbiol.">
        <title>High frequency of phylogenetically diverse reductive dehalogenase-homologous genes in deep subseafloor sedimentary metagenomes.</title>
        <authorList>
            <person name="Kawai M."/>
            <person name="Futagami T."/>
            <person name="Toyoda A."/>
            <person name="Takaki Y."/>
            <person name="Nishi S."/>
            <person name="Hori S."/>
            <person name="Arai W."/>
            <person name="Tsubouchi T."/>
            <person name="Morono Y."/>
            <person name="Uchiyama I."/>
            <person name="Ito T."/>
            <person name="Fujiyama A."/>
            <person name="Inagaki F."/>
            <person name="Takami H."/>
        </authorList>
    </citation>
    <scope>NUCLEOTIDE SEQUENCE</scope>
    <source>
        <strain evidence="1">Expedition CK06-06</strain>
    </source>
</reference>
<gene>
    <name evidence="1" type="ORF">S12H4_17883</name>
</gene>
<dbReference type="PANTHER" id="PTHR43169">
    <property type="entry name" value="EXSB FAMILY PROTEIN"/>
    <property type="match status" value="1"/>
</dbReference>
<proteinExistence type="predicted"/>
<dbReference type="PANTHER" id="PTHR43169:SF2">
    <property type="entry name" value="NAD_GMP SYNTHASE DOMAIN-CONTAINING PROTEIN"/>
    <property type="match status" value="1"/>
</dbReference>
<comment type="caution">
    <text evidence="1">The sequence shown here is derived from an EMBL/GenBank/DDBJ whole genome shotgun (WGS) entry which is preliminary data.</text>
</comment>
<accession>X1T7D1</accession>
<feature type="non-terminal residue" evidence="1">
    <location>
        <position position="107"/>
    </location>
</feature>